<dbReference type="SUPFAM" id="SSF53850">
    <property type="entry name" value="Periplasmic binding protein-like II"/>
    <property type="match status" value="1"/>
</dbReference>
<feature type="chain" id="PRO_5002445145" evidence="5">
    <location>
        <begin position="28"/>
        <end position="529"/>
    </location>
</feature>
<dbReference type="Gene3D" id="3.10.105.10">
    <property type="entry name" value="Dipeptide-binding Protein, Domain 3"/>
    <property type="match status" value="1"/>
</dbReference>
<feature type="domain" description="Solute-binding protein family 5" evidence="6">
    <location>
        <begin position="94"/>
        <end position="450"/>
    </location>
</feature>
<dbReference type="GO" id="GO:0015833">
    <property type="term" value="P:peptide transport"/>
    <property type="evidence" value="ECO:0007669"/>
    <property type="project" value="TreeGrafter"/>
</dbReference>
<keyword evidence="8" id="KW-1185">Reference proteome</keyword>
<keyword evidence="4 5" id="KW-0732">Signal</keyword>
<evidence type="ECO:0000313" key="7">
    <source>
        <dbReference type="EMBL" id="KJL31405.1"/>
    </source>
</evidence>
<dbReference type="Gene3D" id="3.90.76.10">
    <property type="entry name" value="Dipeptide-binding Protein, Domain 1"/>
    <property type="match status" value="1"/>
</dbReference>
<dbReference type="GO" id="GO:0043190">
    <property type="term" value="C:ATP-binding cassette (ABC) transporter complex"/>
    <property type="evidence" value="ECO:0007669"/>
    <property type="project" value="InterPro"/>
</dbReference>
<dbReference type="PANTHER" id="PTHR30290:SF10">
    <property type="entry name" value="PERIPLASMIC OLIGOPEPTIDE-BINDING PROTEIN-RELATED"/>
    <property type="match status" value="1"/>
</dbReference>
<evidence type="ECO:0000256" key="2">
    <source>
        <dbReference type="ARBA" id="ARBA00005695"/>
    </source>
</evidence>
<dbReference type="InterPro" id="IPR030678">
    <property type="entry name" value="Peptide/Ni-bd"/>
</dbReference>
<protein>
    <submittedName>
        <fullName evidence="7">Putative D,D-dipeptide-binding periplasmic protein DdpA</fullName>
    </submittedName>
</protein>
<dbReference type="GO" id="GO:0030313">
    <property type="term" value="C:cell envelope"/>
    <property type="evidence" value="ECO:0007669"/>
    <property type="project" value="UniProtKB-SubCell"/>
</dbReference>
<dbReference type="CDD" id="cd08512">
    <property type="entry name" value="PBP2_NikA_DppA_OppA_like_7"/>
    <property type="match status" value="1"/>
</dbReference>
<dbReference type="EMBL" id="JYIX01000039">
    <property type="protein sequence ID" value="KJL31405.1"/>
    <property type="molecule type" value="Genomic_DNA"/>
</dbReference>
<comment type="similarity">
    <text evidence="2">Belongs to the bacterial solute-binding protein 5 family.</text>
</comment>
<evidence type="ECO:0000256" key="1">
    <source>
        <dbReference type="ARBA" id="ARBA00004196"/>
    </source>
</evidence>
<keyword evidence="3" id="KW-0813">Transport</keyword>
<dbReference type="GO" id="GO:0042597">
    <property type="term" value="C:periplasmic space"/>
    <property type="evidence" value="ECO:0007669"/>
    <property type="project" value="UniProtKB-ARBA"/>
</dbReference>
<evidence type="ECO:0000256" key="3">
    <source>
        <dbReference type="ARBA" id="ARBA00022448"/>
    </source>
</evidence>
<proteinExistence type="inferred from homology"/>
<dbReference type="AlphaFoldDB" id="A0A0F0LGJ3"/>
<evidence type="ECO:0000259" key="6">
    <source>
        <dbReference type="Pfam" id="PF00496"/>
    </source>
</evidence>
<dbReference type="InterPro" id="IPR039424">
    <property type="entry name" value="SBP_5"/>
</dbReference>
<dbReference type="PROSITE" id="PS51257">
    <property type="entry name" value="PROKAR_LIPOPROTEIN"/>
    <property type="match status" value="1"/>
</dbReference>
<feature type="signal peptide" evidence="5">
    <location>
        <begin position="1"/>
        <end position="27"/>
    </location>
</feature>
<sequence>MKRTRLIGALALTTAVMLGTAGCVANANANKGDGASGSSANQSLTVAYSEGGTTLDPAEANDGTSDTLVLASYDQLVTYGTKTVDGKQVSDTATIKPMIAEKWEADAAHTTYTFTLRKDVTFQDGKKLTASDVVRSYEHIKASASASFLYKMAGIDTVTAKDDHTVVITLTAPNHLFLQIIPMYSFSIIDMDQVDKNGGAKWLATNTAGSGPYKIDSYDPATAAKLTASPSYWGAEPAIGTVNIKFIGDASNRLQLVQKGSVDMALEIAPKDLKGLNGKDGLVVDSRPSNKILFFAMNNKIAPFDNPKVREAITYAIPYDKLISDVMQGQASPMRSAVASSTPGFTDKGYDAKHDLDKAKQLLADAGYPNGFSFDFTLGSGFPDWNDDAVLIQAELAKIGVTMNIHNMARAQFLEALAGKNVQSYISRWTSFVNDPGYHLGLLMTTSGSSNYMNYDNPTVDSLWKQASTESDAAQRNELYGQMQQQIDADAPWGYLYEYNIAVTERKEVKGYTSYPDGLIRFFQLSKTS</sequence>
<comment type="caution">
    <text evidence="7">The sequence shown here is derived from an EMBL/GenBank/DDBJ whole genome shotgun (WGS) entry which is preliminary data.</text>
</comment>
<evidence type="ECO:0000256" key="5">
    <source>
        <dbReference type="SAM" id="SignalP"/>
    </source>
</evidence>
<dbReference type="InterPro" id="IPR000914">
    <property type="entry name" value="SBP_5_dom"/>
</dbReference>
<reference evidence="7 8" key="1">
    <citation type="submission" date="2015-02" db="EMBL/GenBank/DDBJ databases">
        <title>Draft genome sequences of ten Microbacterium spp. with emphasis on heavy metal contaminated environments.</title>
        <authorList>
            <person name="Corretto E."/>
        </authorList>
    </citation>
    <scope>NUCLEOTIDE SEQUENCE [LARGE SCALE GENOMIC DNA]</scope>
    <source>
        <strain evidence="7 8">ARN176</strain>
    </source>
</reference>
<comment type="subcellular location">
    <subcellularLocation>
        <location evidence="1">Cell envelope</location>
    </subcellularLocation>
</comment>
<dbReference type="Proteomes" id="UP000033740">
    <property type="component" value="Unassembled WGS sequence"/>
</dbReference>
<dbReference type="PATRIC" id="fig|582680.6.peg.3612"/>
<dbReference type="PANTHER" id="PTHR30290">
    <property type="entry name" value="PERIPLASMIC BINDING COMPONENT OF ABC TRANSPORTER"/>
    <property type="match status" value="1"/>
</dbReference>
<dbReference type="Pfam" id="PF00496">
    <property type="entry name" value="SBP_bac_5"/>
    <property type="match status" value="1"/>
</dbReference>
<name>A0A0F0LGJ3_9MICO</name>
<dbReference type="GO" id="GO:1904680">
    <property type="term" value="F:peptide transmembrane transporter activity"/>
    <property type="evidence" value="ECO:0007669"/>
    <property type="project" value="TreeGrafter"/>
</dbReference>
<accession>A0A0F0LGJ3</accession>
<dbReference type="Gene3D" id="3.40.190.10">
    <property type="entry name" value="Periplasmic binding protein-like II"/>
    <property type="match status" value="1"/>
</dbReference>
<dbReference type="STRING" id="582680.RS86_03528"/>
<evidence type="ECO:0000256" key="4">
    <source>
        <dbReference type="ARBA" id="ARBA00022729"/>
    </source>
</evidence>
<dbReference type="PIRSF" id="PIRSF002741">
    <property type="entry name" value="MppA"/>
    <property type="match status" value="1"/>
</dbReference>
<dbReference type="RefSeq" id="WP_045273531.1">
    <property type="nucleotide sequence ID" value="NZ_JYIX01000039.1"/>
</dbReference>
<gene>
    <name evidence="7" type="primary">ddpA_3</name>
    <name evidence="7" type="ORF">RS86_03528</name>
</gene>
<organism evidence="7 8">
    <name type="scientific">Microbacterium azadirachtae</name>
    <dbReference type="NCBI Taxonomy" id="582680"/>
    <lineage>
        <taxon>Bacteria</taxon>
        <taxon>Bacillati</taxon>
        <taxon>Actinomycetota</taxon>
        <taxon>Actinomycetes</taxon>
        <taxon>Micrococcales</taxon>
        <taxon>Microbacteriaceae</taxon>
        <taxon>Microbacterium</taxon>
    </lineage>
</organism>
<evidence type="ECO:0000313" key="8">
    <source>
        <dbReference type="Proteomes" id="UP000033740"/>
    </source>
</evidence>